<reference evidence="10" key="1">
    <citation type="submission" date="2023-01" db="EMBL/GenBank/DDBJ databases">
        <title>Genome assembly of the deep-sea coral Lophelia pertusa.</title>
        <authorList>
            <person name="Herrera S."/>
            <person name="Cordes E."/>
        </authorList>
    </citation>
    <scope>NUCLEOTIDE SEQUENCE</scope>
    <source>
        <strain evidence="10">USNM1676648</strain>
        <tissue evidence="10">Polyp</tissue>
    </source>
</reference>
<evidence type="ECO:0000256" key="4">
    <source>
        <dbReference type="ARBA" id="ARBA00022771"/>
    </source>
</evidence>
<dbReference type="PROSITE" id="PS00973">
    <property type="entry name" value="USP_2"/>
    <property type="match status" value="1"/>
</dbReference>
<dbReference type="GO" id="GO:0016579">
    <property type="term" value="P:protein deubiquitination"/>
    <property type="evidence" value="ECO:0007669"/>
    <property type="project" value="InterPro"/>
</dbReference>
<organism evidence="10 11">
    <name type="scientific">Desmophyllum pertusum</name>
    <dbReference type="NCBI Taxonomy" id="174260"/>
    <lineage>
        <taxon>Eukaryota</taxon>
        <taxon>Metazoa</taxon>
        <taxon>Cnidaria</taxon>
        <taxon>Anthozoa</taxon>
        <taxon>Hexacorallia</taxon>
        <taxon>Scleractinia</taxon>
        <taxon>Caryophylliina</taxon>
        <taxon>Caryophylliidae</taxon>
        <taxon>Desmophyllum</taxon>
    </lineage>
</organism>
<feature type="region of interest" description="Disordered" evidence="7">
    <location>
        <begin position="1"/>
        <end position="29"/>
    </location>
</feature>
<protein>
    <recommendedName>
        <fullName evidence="2">ubiquitinyl hydrolase 1</fullName>
        <ecNumber evidence="2">3.4.19.12</ecNumber>
    </recommendedName>
</protein>
<feature type="domain" description="USP" evidence="8">
    <location>
        <begin position="181"/>
        <end position="1159"/>
    </location>
</feature>
<dbReference type="AlphaFoldDB" id="A0A9X0AAA1"/>
<dbReference type="InterPro" id="IPR001607">
    <property type="entry name" value="Znf_UBP"/>
</dbReference>
<keyword evidence="11" id="KW-1185">Reference proteome</keyword>
<feature type="compositionally biased region" description="Polar residues" evidence="7">
    <location>
        <begin position="603"/>
        <end position="615"/>
    </location>
</feature>
<dbReference type="InterPro" id="IPR013083">
    <property type="entry name" value="Znf_RING/FYVE/PHD"/>
</dbReference>
<dbReference type="OrthoDB" id="2020758at2759"/>
<feature type="compositionally biased region" description="Low complexity" evidence="7">
    <location>
        <begin position="149"/>
        <end position="159"/>
    </location>
</feature>
<evidence type="ECO:0000259" key="9">
    <source>
        <dbReference type="PROSITE" id="PS50271"/>
    </source>
</evidence>
<dbReference type="Pfam" id="PF02148">
    <property type="entry name" value="zf-UBP"/>
    <property type="match status" value="1"/>
</dbReference>
<evidence type="ECO:0000313" key="10">
    <source>
        <dbReference type="EMBL" id="KAJ7394419.1"/>
    </source>
</evidence>
<comment type="caution">
    <text evidence="10">The sequence shown here is derived from an EMBL/GenBank/DDBJ whole genome shotgun (WGS) entry which is preliminary data.</text>
</comment>
<feature type="region of interest" description="Disordered" evidence="7">
    <location>
        <begin position="735"/>
        <end position="895"/>
    </location>
</feature>
<dbReference type="InterPro" id="IPR018200">
    <property type="entry name" value="USP_CS"/>
</dbReference>
<name>A0A9X0AAA1_9CNID</name>
<dbReference type="Proteomes" id="UP001163046">
    <property type="component" value="Unassembled WGS sequence"/>
</dbReference>
<keyword evidence="3" id="KW-0479">Metal-binding</keyword>
<feature type="domain" description="UBP-type" evidence="9">
    <location>
        <begin position="32"/>
        <end position="141"/>
    </location>
</feature>
<feature type="region of interest" description="Disordered" evidence="7">
    <location>
        <begin position="945"/>
        <end position="988"/>
    </location>
</feature>
<dbReference type="InterPro" id="IPR001394">
    <property type="entry name" value="Peptidase_C19_UCH"/>
</dbReference>
<dbReference type="PROSITE" id="PS00972">
    <property type="entry name" value="USP_1"/>
    <property type="match status" value="1"/>
</dbReference>
<dbReference type="InterPro" id="IPR028889">
    <property type="entry name" value="USP"/>
</dbReference>
<comment type="catalytic activity">
    <reaction evidence="1">
        <text>Thiol-dependent hydrolysis of ester, thioester, amide, peptide and isopeptide bonds formed by the C-terminal Gly of ubiquitin (a 76-residue protein attached to proteins as an intracellular targeting signal).</text>
        <dbReference type="EC" id="3.4.19.12"/>
    </reaction>
</comment>
<feature type="region of interest" description="Disordered" evidence="7">
    <location>
        <begin position="382"/>
        <end position="636"/>
    </location>
</feature>
<gene>
    <name evidence="10" type="primary">USP16</name>
    <name evidence="10" type="ORF">OS493_000228</name>
</gene>
<dbReference type="PROSITE" id="PS50235">
    <property type="entry name" value="USP_3"/>
    <property type="match status" value="1"/>
</dbReference>
<evidence type="ECO:0000256" key="1">
    <source>
        <dbReference type="ARBA" id="ARBA00000707"/>
    </source>
</evidence>
<evidence type="ECO:0000313" key="11">
    <source>
        <dbReference type="Proteomes" id="UP001163046"/>
    </source>
</evidence>
<feature type="compositionally biased region" description="Basic residues" evidence="7">
    <location>
        <begin position="1"/>
        <end position="15"/>
    </location>
</feature>
<evidence type="ECO:0000259" key="8">
    <source>
        <dbReference type="PROSITE" id="PS50235"/>
    </source>
</evidence>
<sequence length="1164" mass="127305">MAKGRRNSQKKKKSSKGIDESDSENNGDEVVKRCPHISKAAKLQNLQNKIPHTTLGQCLDCGELDSSEGLGVCICLCCAHQGCDRSSEEKHALSHNKSNPSHNIVVHLQNWVVWCYGCDDEVPVEPESTLHNCIKLILKAMNLGPPPELEASLSSPNKTSNDKSKKDESKSNGQLVRSRIKGLSNLGNTCFFNAVMQNLCQTELLHVAASCAVQQGSSHHVSPNNKDLPRLTVTVQETPGSVTKALWKLLQDSRSSSDRTLNPRQLFGEICKTATRFKGFRQQDSQELLRYLLDSIRNEELRRVKVAVLKSFGVTGGADAKNVDENKRAKVKEYGASAEAPLIDSVFAGRLVSIVTCHQCHQEFKVEETFLDLSLPLASPPQESNNNKFFAKGGKQNPKSPKTPNNESTNIEDDADKETDKDSTAKSVSKHQLKSARKAERKKGKKGKGQGKKGKTSHEANDNKLEEDDNENEGEKEDSGEEGDGLDHMNVSDLHGSDNEQQHNVDEGVGLSGNNNETELAVDCSGAPEVISNSDAQLQSVPESNSQHSQASEKDCDTNTLDSNKVKYLADDNVNCASSERMESVKDAIKDSEENHEVENEGASRQTQNSDSLQRGISEKPDSVSFDGNDNECPQKMLDVDNKISSMDISNRDQEIVSTLLNHSESLQSNADEMAEQDSSALHCVERGDQLSLPKSRDCKVESDVEKASGGTQSVLSVVNEFVEEIVNLALNASLENGDKFHEDPQVENASRSTSTCAENPSEDNAVREDGKSSLENGSGTFAATEGLPSGNFETVSASRSEKNALTSSGTNSSPNETDSGTFERKSNKMSTGRVENDQDCAATEQRTNTSKKEEPCSDSAKGEETQEALELGFKNGEHSGECETDSEEENENDCRTLTLQPAYHPSPGECSVMSCLSQFCTAELLDGSNKFACEECSKRAQRVKKGKGSKTAKDDDKDDVSSDSSSEDEPKGAKAGKSSKNKNKDSKEQIVYTVASKQLLISLAPPVLTLHLKRFQQARFTLRKLTKHVDFPLALNLAPFCSRSGRSRADSEGQVLYSLYGIIQHSGGMNSGHYTACVKVREPPVKGLYDKITNMSELTEFIKNMWTGKTEAIHRHSISRHEPAQGGQWFHVSDSSVVAVEETKVLKSQAYMLFYGRLPLGSR</sequence>
<feature type="compositionally biased region" description="Basic residues" evidence="7">
    <location>
        <begin position="428"/>
        <end position="455"/>
    </location>
</feature>
<dbReference type="Gene3D" id="3.30.40.10">
    <property type="entry name" value="Zinc/RING finger domain, C3HC4 (zinc finger)"/>
    <property type="match status" value="1"/>
</dbReference>
<dbReference type="Gene3D" id="3.90.70.10">
    <property type="entry name" value="Cysteine proteinases"/>
    <property type="match status" value="2"/>
</dbReference>
<dbReference type="GO" id="GO:0004843">
    <property type="term" value="F:cysteine-type deubiquitinase activity"/>
    <property type="evidence" value="ECO:0007669"/>
    <property type="project" value="UniProtKB-EC"/>
</dbReference>
<keyword evidence="4 6" id="KW-0863">Zinc-finger</keyword>
<keyword evidence="5" id="KW-0862">Zinc</keyword>
<keyword evidence="10" id="KW-0378">Hydrolase</keyword>
<feature type="region of interest" description="Disordered" evidence="7">
    <location>
        <begin position="147"/>
        <end position="175"/>
    </location>
</feature>
<dbReference type="EMBL" id="MU825396">
    <property type="protein sequence ID" value="KAJ7394419.1"/>
    <property type="molecule type" value="Genomic_DNA"/>
</dbReference>
<accession>A0A9X0AAA1</accession>
<evidence type="ECO:0000256" key="3">
    <source>
        <dbReference type="ARBA" id="ARBA00022723"/>
    </source>
</evidence>
<feature type="compositionally biased region" description="Basic and acidic residues" evidence="7">
    <location>
        <begin position="580"/>
        <end position="599"/>
    </location>
</feature>
<dbReference type="EC" id="3.4.19.12" evidence="2"/>
<feature type="compositionally biased region" description="Acidic residues" evidence="7">
    <location>
        <begin position="465"/>
        <end position="484"/>
    </location>
</feature>
<dbReference type="InterPro" id="IPR038765">
    <property type="entry name" value="Papain-like_cys_pep_sf"/>
</dbReference>
<proteinExistence type="predicted"/>
<evidence type="ECO:0000256" key="5">
    <source>
        <dbReference type="ARBA" id="ARBA00022833"/>
    </source>
</evidence>
<dbReference type="SUPFAM" id="SSF57850">
    <property type="entry name" value="RING/U-box"/>
    <property type="match status" value="1"/>
</dbReference>
<feature type="compositionally biased region" description="Basic and acidic residues" evidence="7">
    <location>
        <begin position="160"/>
        <end position="170"/>
    </location>
</feature>
<feature type="compositionally biased region" description="Polar residues" evidence="7">
    <location>
        <begin position="748"/>
        <end position="759"/>
    </location>
</feature>
<dbReference type="GO" id="GO:0008270">
    <property type="term" value="F:zinc ion binding"/>
    <property type="evidence" value="ECO:0007669"/>
    <property type="project" value="UniProtKB-KW"/>
</dbReference>
<evidence type="ECO:0000256" key="2">
    <source>
        <dbReference type="ARBA" id="ARBA00012759"/>
    </source>
</evidence>
<dbReference type="Pfam" id="PF00443">
    <property type="entry name" value="UCH"/>
    <property type="match status" value="1"/>
</dbReference>
<feature type="compositionally biased region" description="Polar residues" evidence="7">
    <location>
        <begin position="531"/>
        <end position="550"/>
    </location>
</feature>
<dbReference type="PANTHER" id="PTHR21646">
    <property type="entry name" value="UBIQUITIN CARBOXYL-TERMINAL HYDROLASE"/>
    <property type="match status" value="1"/>
</dbReference>
<feature type="compositionally biased region" description="Basic and acidic residues" evidence="7">
    <location>
        <begin position="495"/>
        <end position="506"/>
    </location>
</feature>
<dbReference type="PROSITE" id="PS50271">
    <property type="entry name" value="ZF_UBP"/>
    <property type="match status" value="1"/>
</dbReference>
<feature type="compositionally biased region" description="Polar residues" evidence="7">
    <location>
        <begin position="792"/>
        <end position="821"/>
    </location>
</feature>
<feature type="compositionally biased region" description="Acidic residues" evidence="7">
    <location>
        <begin position="883"/>
        <end position="892"/>
    </location>
</feature>
<evidence type="ECO:0000256" key="6">
    <source>
        <dbReference type="PROSITE-ProRule" id="PRU00502"/>
    </source>
</evidence>
<evidence type="ECO:0000256" key="7">
    <source>
        <dbReference type="SAM" id="MobiDB-lite"/>
    </source>
</evidence>
<dbReference type="InterPro" id="IPR050185">
    <property type="entry name" value="Ub_carboxyl-term_hydrolase"/>
</dbReference>
<feature type="compositionally biased region" description="Basic and acidic residues" evidence="7">
    <location>
        <begin position="851"/>
        <end position="865"/>
    </location>
</feature>
<dbReference type="SUPFAM" id="SSF54001">
    <property type="entry name" value="Cysteine proteinases"/>
    <property type="match status" value="1"/>
</dbReference>
<feature type="compositionally biased region" description="Polar residues" evidence="7">
    <location>
        <begin position="397"/>
        <end position="409"/>
    </location>
</feature>
<dbReference type="PANTHER" id="PTHR21646:SF39">
    <property type="entry name" value="UBIQUITIN CARBOXYL-TERMINAL HYDROLASE 16"/>
    <property type="match status" value="1"/>
</dbReference>